<keyword evidence="2" id="KW-0812">Transmembrane</keyword>
<feature type="compositionally biased region" description="Polar residues" evidence="1">
    <location>
        <begin position="328"/>
        <end position="338"/>
    </location>
</feature>
<dbReference type="GO" id="GO:0008061">
    <property type="term" value="F:chitin binding"/>
    <property type="evidence" value="ECO:0007669"/>
    <property type="project" value="TreeGrafter"/>
</dbReference>
<dbReference type="Gene3D" id="3.20.20.80">
    <property type="entry name" value="Glycosidases"/>
    <property type="match status" value="2"/>
</dbReference>
<feature type="transmembrane region" description="Helical" evidence="2">
    <location>
        <begin position="356"/>
        <end position="378"/>
    </location>
</feature>
<evidence type="ECO:0000256" key="2">
    <source>
        <dbReference type="SAM" id="Phobius"/>
    </source>
</evidence>
<dbReference type="InterPro" id="IPR001223">
    <property type="entry name" value="Glyco_hydro18_cat"/>
</dbReference>
<reference evidence="4" key="1">
    <citation type="submission" date="2022-08" db="EMBL/GenBank/DDBJ databases">
        <authorList>
            <person name="Kallberg Y."/>
            <person name="Tangrot J."/>
            <person name="Rosling A."/>
        </authorList>
    </citation>
    <scope>NUCLEOTIDE SEQUENCE</scope>
    <source>
        <strain evidence="4">Wild A</strain>
    </source>
</reference>
<protein>
    <submittedName>
        <fullName evidence="4">7214_t:CDS:1</fullName>
    </submittedName>
</protein>
<dbReference type="Proteomes" id="UP001153678">
    <property type="component" value="Unassembled WGS sequence"/>
</dbReference>
<gene>
    <name evidence="4" type="ORF">FWILDA_LOCUS14165</name>
</gene>
<dbReference type="GO" id="GO:0005975">
    <property type="term" value="P:carbohydrate metabolic process"/>
    <property type="evidence" value="ECO:0007669"/>
    <property type="project" value="InterPro"/>
</dbReference>
<dbReference type="SUPFAM" id="SSF51445">
    <property type="entry name" value="(Trans)glycosidases"/>
    <property type="match status" value="1"/>
</dbReference>
<comment type="caution">
    <text evidence="4">The sequence shown here is derived from an EMBL/GenBank/DDBJ whole genome shotgun (WGS) entry which is preliminary data.</text>
</comment>
<evidence type="ECO:0000313" key="4">
    <source>
        <dbReference type="EMBL" id="CAI2189611.1"/>
    </source>
</evidence>
<accession>A0A9W4WYX9</accession>
<dbReference type="PANTHER" id="PTHR11177">
    <property type="entry name" value="CHITINASE"/>
    <property type="match status" value="1"/>
</dbReference>
<dbReference type="GO" id="GO:0004568">
    <property type="term" value="F:chitinase activity"/>
    <property type="evidence" value="ECO:0007669"/>
    <property type="project" value="TreeGrafter"/>
</dbReference>
<feature type="domain" description="GH18" evidence="3">
    <location>
        <begin position="1"/>
        <end position="324"/>
    </location>
</feature>
<keyword evidence="2" id="KW-0472">Membrane</keyword>
<dbReference type="PROSITE" id="PS51910">
    <property type="entry name" value="GH18_2"/>
    <property type="match status" value="1"/>
</dbReference>
<dbReference type="EMBL" id="CAMKVN010005932">
    <property type="protein sequence ID" value="CAI2189611.1"/>
    <property type="molecule type" value="Genomic_DNA"/>
</dbReference>
<dbReference type="GO" id="GO:0006032">
    <property type="term" value="P:chitin catabolic process"/>
    <property type="evidence" value="ECO:0007669"/>
    <property type="project" value="TreeGrafter"/>
</dbReference>
<dbReference type="InterPro" id="IPR017853">
    <property type="entry name" value="GH"/>
</dbReference>
<dbReference type="OrthoDB" id="76388at2759"/>
<organism evidence="4 5">
    <name type="scientific">Funneliformis geosporum</name>
    <dbReference type="NCBI Taxonomy" id="1117311"/>
    <lineage>
        <taxon>Eukaryota</taxon>
        <taxon>Fungi</taxon>
        <taxon>Fungi incertae sedis</taxon>
        <taxon>Mucoromycota</taxon>
        <taxon>Glomeromycotina</taxon>
        <taxon>Glomeromycetes</taxon>
        <taxon>Glomerales</taxon>
        <taxon>Glomeraceae</taxon>
        <taxon>Funneliformis</taxon>
    </lineage>
</organism>
<name>A0A9W4WYX9_9GLOM</name>
<dbReference type="PANTHER" id="PTHR11177:SF392">
    <property type="entry name" value="HAP41P"/>
    <property type="match status" value="1"/>
</dbReference>
<proteinExistence type="predicted"/>
<keyword evidence="2" id="KW-1133">Transmembrane helix</keyword>
<keyword evidence="5" id="KW-1185">Reference proteome</keyword>
<feature type="non-terminal residue" evidence="4">
    <location>
        <position position="424"/>
    </location>
</feature>
<evidence type="ECO:0000313" key="5">
    <source>
        <dbReference type="Proteomes" id="UP001153678"/>
    </source>
</evidence>
<evidence type="ECO:0000256" key="1">
    <source>
        <dbReference type="SAM" id="MobiDB-lite"/>
    </source>
</evidence>
<dbReference type="Pfam" id="PF00704">
    <property type="entry name" value="Glyco_hydro_18"/>
    <property type="match status" value="1"/>
</dbReference>
<dbReference type="GO" id="GO:0005576">
    <property type="term" value="C:extracellular region"/>
    <property type="evidence" value="ECO:0007669"/>
    <property type="project" value="TreeGrafter"/>
</dbReference>
<evidence type="ECO:0000259" key="3">
    <source>
        <dbReference type="PROSITE" id="PS51910"/>
    </source>
</evidence>
<dbReference type="AlphaFoldDB" id="A0A9W4WYX9"/>
<feature type="region of interest" description="Disordered" evidence="1">
    <location>
        <begin position="325"/>
        <end position="345"/>
    </location>
</feature>
<dbReference type="InterPro" id="IPR050314">
    <property type="entry name" value="Glycosyl_Hydrlase_18"/>
</dbReference>
<sequence length="424" mass="48017">ILLSIRNYNVEQWPQDDDVDYQRIIDESITTIKEYNLDGIDIEYPGMRGSLCKVPNPGPNPNGFIWDKSNDDKFINFLITLREALNGKTLMLTVGRDVIGNLNDVIDYLNIETYHNSLYQNLKKSNNGNYKSHPNSPLDVYIKAYEDWNYYGRIDSKKIIMGVDFGNTIQMIPNENIRQVQTVEFPKSAVLFDFNKLKLIDQFQPIRDFCSGADSNLYSWPWRELSYTALNKSERFCSINTNFLNWTRKFEEKDNSGTPWLYSVPDLSVPFNHLYVSYEDISSLRSKLEFAVTNSIGGMSISDVSYDDINNNLLNFMQPIRGKAVPTTGGSSPSNEGNGKSAPKVSDNVGKIKKGIITGSIVGSILGLFLLAICAYWYRQKSLHKYEAEINPESTSNRVVSSTTVIQITTDDSSNINELASPEI</sequence>